<evidence type="ECO:0008006" key="4">
    <source>
        <dbReference type="Google" id="ProtNLM"/>
    </source>
</evidence>
<keyword evidence="3" id="KW-1185">Reference proteome</keyword>
<evidence type="ECO:0000256" key="1">
    <source>
        <dbReference type="SAM" id="SignalP"/>
    </source>
</evidence>
<feature type="signal peptide" evidence="1">
    <location>
        <begin position="1"/>
        <end position="20"/>
    </location>
</feature>
<evidence type="ECO:0000313" key="3">
    <source>
        <dbReference type="Proteomes" id="UP000054976"/>
    </source>
</evidence>
<feature type="chain" id="PRO_5006865091" description="DUF4197 domain-containing protein" evidence="1">
    <location>
        <begin position="21"/>
        <end position="239"/>
    </location>
</feature>
<dbReference type="STRING" id="86166.TAGGR_1810"/>
<dbReference type="AlphaFoldDB" id="A0A0U9HUT0"/>
<accession>A0A0U9HUT0</accession>
<keyword evidence="1" id="KW-0732">Signal</keyword>
<dbReference type="InterPro" id="IPR025245">
    <property type="entry name" value="DUF4197"/>
</dbReference>
<dbReference type="OrthoDB" id="9789685at2"/>
<proteinExistence type="predicted"/>
<organism evidence="2 3">
    <name type="scientific">Thermodesulfovibrio aggregans</name>
    <dbReference type="NCBI Taxonomy" id="86166"/>
    <lineage>
        <taxon>Bacteria</taxon>
        <taxon>Pseudomonadati</taxon>
        <taxon>Nitrospirota</taxon>
        <taxon>Thermodesulfovibrionia</taxon>
        <taxon>Thermodesulfovibrionales</taxon>
        <taxon>Thermodesulfovibrionaceae</taxon>
        <taxon>Thermodesulfovibrio</taxon>
    </lineage>
</organism>
<reference evidence="3" key="1">
    <citation type="submission" date="2016-01" db="EMBL/GenBank/DDBJ databases">
        <title>Draft genome sequence of Thermodesulfovibrio aggregans strain TGE-P1.</title>
        <authorList>
            <person name="Sekiguchi Y."/>
            <person name="Ohashi A."/>
            <person name="Matsuura N."/>
            <person name="Tourlousse M.D."/>
        </authorList>
    </citation>
    <scope>NUCLEOTIDE SEQUENCE [LARGE SCALE GENOMIC DNA]</scope>
    <source>
        <strain evidence="3">TGE-P1</strain>
    </source>
</reference>
<dbReference type="RefSeq" id="WP_059176058.1">
    <property type="nucleotide sequence ID" value="NZ_BCNO01000001.1"/>
</dbReference>
<protein>
    <recommendedName>
        <fullName evidence="4">DUF4197 domain-containing protein</fullName>
    </recommendedName>
</protein>
<comment type="caution">
    <text evidence="2">The sequence shown here is derived from an EMBL/GenBank/DDBJ whole genome shotgun (WGS) entry which is preliminary data.</text>
</comment>
<sequence length="239" mass="26825">MRLTIFSLFLLLFCINSVEASFLEDFFKGVQLPQQSREDSDTTIAGLKEALSIGTNNAVLSVSKVDGYFKNEAIKILLPKNIQNIANILSKIGYQKEVDEFILSMNRAAEKAAPKAKDIFITAIKDMTIEDAIKILHGGDTAATDYFKSKTFDKLYEAFKPIISKSMNDVGTTRAYKNMTEKYISAVPFSGLESFDLDHYVTTKALDGLFYMIALEEKKIRTDPAARVTELLRKVFGRE</sequence>
<dbReference type="Pfam" id="PF13852">
    <property type="entry name" value="DUF4197"/>
    <property type="match status" value="1"/>
</dbReference>
<dbReference type="Proteomes" id="UP000054976">
    <property type="component" value="Unassembled WGS sequence"/>
</dbReference>
<evidence type="ECO:0000313" key="2">
    <source>
        <dbReference type="EMBL" id="GAQ94625.1"/>
    </source>
</evidence>
<dbReference type="EMBL" id="BCNO01000001">
    <property type="protein sequence ID" value="GAQ94625.1"/>
    <property type="molecule type" value="Genomic_DNA"/>
</dbReference>
<name>A0A0U9HUT0_9BACT</name>
<gene>
    <name evidence="2" type="ORF">TAGGR_1810</name>
</gene>